<dbReference type="SUPFAM" id="SSF52540">
    <property type="entry name" value="P-loop containing nucleoside triphosphate hydrolases"/>
    <property type="match status" value="1"/>
</dbReference>
<evidence type="ECO:0000259" key="1">
    <source>
        <dbReference type="PROSITE" id="PS50043"/>
    </source>
</evidence>
<dbReference type="SMART" id="SM00421">
    <property type="entry name" value="HTH_LUXR"/>
    <property type="match status" value="1"/>
</dbReference>
<dbReference type="SUPFAM" id="SSF46894">
    <property type="entry name" value="C-terminal effector domain of the bipartite response regulators"/>
    <property type="match status" value="1"/>
</dbReference>
<proteinExistence type="predicted"/>
<evidence type="ECO:0000313" key="2">
    <source>
        <dbReference type="EMBL" id="ARJ05194.1"/>
    </source>
</evidence>
<sequence>MTGSVEHPSAGADVIGSDRDVSAISTAVLSGRSVVVSGAVGTGKSHLLDAIIAEIRRRGTRAVRLRTGRAISRVPRAALEHCGDDRMRAALSGQPVEARLVIVVDDVQELDGHSATALATLVYADRASLLLGVSTARAGERSPGRDLASDLWLHGVADRWDLHELDRQDAATFLDALPGSARLDSVTRAAIIAYSAGSRRLLLELAAEAGSALQKGCEPLTAIADPAPGSRLAAAADAAVADLTDEEAEAAAFLGRLPGLGRAHASRFLDGGVIDRLLARHVLVDDGTPLRNLSADPLLARAAGRRADAEAVEGMLGRACTRMLRPDTPWWSEPLATYVAERWHRGLESDPPASELGSDLRARVLASAAKRENDHGNAALAVDYADLLLPAERTAESELEACRALSQLRREDAAAHRLMGIDLATVDPQMLTRIIRWWEALWMAGAHDYSVDVLEHRLLAAGRVERAATLGAALLRAERAALALRWDEARDLAGAIADDEQADRRTRLAAHLVVGLASAHLSRPDQARAAFAQAERTRLRTASPEPAAELWILCFEVLASAVEESEPDTLADRVTTALAGAVRGGDPLALALAGMCTGVLAAGRGDHETAVLDLSSTGRRASLLAVGRWLPLLHFTLAPALGFVGRDRDARTVLESVDSAVVDRSAMFRLARTNAEAFVRLAEADEAGSRRGRVAVLELTRPHRSRAASTRLASGFGSAPQEDARHVDRLGRRAPRYVADDLTRREREIALLVEQGLSNREIAVRLFLSVRTVESHVYQARTKVNAGSRRELGRLVADDLRRRRHGA</sequence>
<evidence type="ECO:0000313" key="3">
    <source>
        <dbReference type="Proteomes" id="UP000192775"/>
    </source>
</evidence>
<dbReference type="PROSITE" id="PS50043">
    <property type="entry name" value="HTH_LUXR_2"/>
    <property type="match status" value="1"/>
</dbReference>
<keyword evidence="3" id="KW-1185">Reference proteome</keyword>
<dbReference type="Gene3D" id="1.10.10.10">
    <property type="entry name" value="Winged helix-like DNA-binding domain superfamily/Winged helix DNA-binding domain"/>
    <property type="match status" value="1"/>
</dbReference>
<feature type="domain" description="HTH luxR-type" evidence="1">
    <location>
        <begin position="735"/>
        <end position="800"/>
    </location>
</feature>
<dbReference type="AlphaFoldDB" id="A0A1X9LJ33"/>
<dbReference type="InterPro" id="IPR016032">
    <property type="entry name" value="Sig_transdc_resp-reg_C-effctor"/>
</dbReference>
<name>A0A1X9LJ33_9MICO</name>
<reference evidence="2 3" key="1">
    <citation type="submission" date="2017-04" db="EMBL/GenBank/DDBJ databases">
        <authorList>
            <person name="Afonso C.L."/>
            <person name="Miller P.J."/>
            <person name="Scott M.A."/>
            <person name="Spackman E."/>
            <person name="Goraichik I."/>
            <person name="Dimitrov K.M."/>
            <person name="Suarez D.L."/>
            <person name="Swayne D.E."/>
        </authorList>
    </citation>
    <scope>NUCLEOTIDE SEQUENCE [LARGE SCALE GENOMIC DNA]</scope>
    <source>
        <strain evidence="3">XA(T)</strain>
    </source>
</reference>
<dbReference type="STRING" id="1619308.B5808_08210"/>
<accession>A0A1X9LJ33</accession>
<organism evidence="2 3">
    <name type="scientific">Cnuibacter physcomitrellae</name>
    <dbReference type="NCBI Taxonomy" id="1619308"/>
    <lineage>
        <taxon>Bacteria</taxon>
        <taxon>Bacillati</taxon>
        <taxon>Actinomycetota</taxon>
        <taxon>Actinomycetes</taxon>
        <taxon>Micrococcales</taxon>
        <taxon>Microbacteriaceae</taxon>
        <taxon>Cnuibacter</taxon>
    </lineage>
</organism>
<gene>
    <name evidence="2" type="ORF">B5808_08210</name>
</gene>
<dbReference type="Pfam" id="PF00196">
    <property type="entry name" value="GerE"/>
    <property type="match status" value="1"/>
</dbReference>
<dbReference type="InterPro" id="IPR036388">
    <property type="entry name" value="WH-like_DNA-bd_sf"/>
</dbReference>
<dbReference type="InterPro" id="IPR000792">
    <property type="entry name" value="Tscrpt_reg_LuxR_C"/>
</dbReference>
<dbReference type="Gene3D" id="3.40.50.300">
    <property type="entry name" value="P-loop containing nucleotide triphosphate hydrolases"/>
    <property type="match status" value="1"/>
</dbReference>
<dbReference type="CDD" id="cd06170">
    <property type="entry name" value="LuxR_C_like"/>
    <property type="match status" value="1"/>
</dbReference>
<dbReference type="GO" id="GO:0003677">
    <property type="term" value="F:DNA binding"/>
    <property type="evidence" value="ECO:0007669"/>
    <property type="project" value="InterPro"/>
</dbReference>
<dbReference type="KEGG" id="cphy:B5808_08210"/>
<dbReference type="EMBL" id="CP020715">
    <property type="protein sequence ID" value="ARJ05194.1"/>
    <property type="molecule type" value="Genomic_DNA"/>
</dbReference>
<dbReference type="GO" id="GO:0006355">
    <property type="term" value="P:regulation of DNA-templated transcription"/>
    <property type="evidence" value="ECO:0007669"/>
    <property type="project" value="InterPro"/>
</dbReference>
<dbReference type="PRINTS" id="PR00038">
    <property type="entry name" value="HTHLUXR"/>
</dbReference>
<dbReference type="Proteomes" id="UP000192775">
    <property type="component" value="Chromosome"/>
</dbReference>
<protein>
    <recommendedName>
        <fullName evidence="1">HTH luxR-type domain-containing protein</fullName>
    </recommendedName>
</protein>
<dbReference type="InterPro" id="IPR027417">
    <property type="entry name" value="P-loop_NTPase"/>
</dbReference>